<evidence type="ECO:0000313" key="15">
    <source>
        <dbReference type="EMBL" id="EGD48897.1"/>
    </source>
</evidence>
<dbReference type="Pfam" id="PF06580">
    <property type="entry name" value="His_kinase"/>
    <property type="match status" value="1"/>
</dbReference>
<evidence type="ECO:0000313" key="16">
    <source>
        <dbReference type="Proteomes" id="UP000003860"/>
    </source>
</evidence>
<keyword evidence="3" id="KW-0597">Phosphoprotein</keyword>
<protein>
    <submittedName>
        <fullName evidence="15">Signal transduction histidine kinase, LytS</fullName>
    </submittedName>
</protein>
<evidence type="ECO:0000256" key="1">
    <source>
        <dbReference type="ARBA" id="ARBA00004651"/>
    </source>
</evidence>
<keyword evidence="9 13" id="KW-1133">Transmembrane helix</keyword>
<dbReference type="Pfam" id="PF00672">
    <property type="entry name" value="HAMP"/>
    <property type="match status" value="1"/>
</dbReference>
<dbReference type="GO" id="GO:0005886">
    <property type="term" value="C:plasma membrane"/>
    <property type="evidence" value="ECO:0007669"/>
    <property type="project" value="UniProtKB-SubCell"/>
</dbReference>
<name>F1T8R5_9FIRM</name>
<dbReference type="PROSITE" id="PS50885">
    <property type="entry name" value="HAMP"/>
    <property type="match status" value="1"/>
</dbReference>
<keyword evidence="11 13" id="KW-0472">Membrane</keyword>
<keyword evidence="2" id="KW-1003">Cell membrane</keyword>
<organism evidence="15 16">
    <name type="scientific">Ruminiclostridium papyrosolvens DSM 2782</name>
    <dbReference type="NCBI Taxonomy" id="588581"/>
    <lineage>
        <taxon>Bacteria</taxon>
        <taxon>Bacillati</taxon>
        <taxon>Bacillota</taxon>
        <taxon>Clostridia</taxon>
        <taxon>Eubacteriales</taxon>
        <taxon>Oscillospiraceae</taxon>
        <taxon>Ruminiclostridium</taxon>
    </lineage>
</organism>
<dbReference type="Proteomes" id="UP000003860">
    <property type="component" value="Unassembled WGS sequence"/>
</dbReference>
<accession>F1T8R5</accession>
<dbReference type="eggNOG" id="COG2972">
    <property type="taxonomic scope" value="Bacteria"/>
</dbReference>
<evidence type="ECO:0000256" key="13">
    <source>
        <dbReference type="SAM" id="Phobius"/>
    </source>
</evidence>
<dbReference type="GO" id="GO:0000155">
    <property type="term" value="F:phosphorelay sensor kinase activity"/>
    <property type="evidence" value="ECO:0007669"/>
    <property type="project" value="InterPro"/>
</dbReference>
<dbReference type="SUPFAM" id="SSF158472">
    <property type="entry name" value="HAMP domain-like"/>
    <property type="match status" value="1"/>
</dbReference>
<evidence type="ECO:0000256" key="12">
    <source>
        <dbReference type="SAM" id="Coils"/>
    </source>
</evidence>
<keyword evidence="6" id="KW-0547">Nucleotide-binding</keyword>
<dbReference type="SMART" id="SM00304">
    <property type="entry name" value="HAMP"/>
    <property type="match status" value="1"/>
</dbReference>
<dbReference type="GO" id="GO:0005524">
    <property type="term" value="F:ATP binding"/>
    <property type="evidence" value="ECO:0007669"/>
    <property type="project" value="UniProtKB-KW"/>
</dbReference>
<dbReference type="Gene3D" id="3.30.565.10">
    <property type="entry name" value="Histidine kinase-like ATPase, C-terminal domain"/>
    <property type="match status" value="1"/>
</dbReference>
<keyword evidence="8" id="KW-0067">ATP-binding</keyword>
<dbReference type="Gene3D" id="6.10.340.10">
    <property type="match status" value="1"/>
</dbReference>
<feature type="domain" description="HAMP" evidence="14">
    <location>
        <begin position="306"/>
        <end position="358"/>
    </location>
</feature>
<sequence>MVKLKFQNSIFSRLVITFLIIIIPLYCLEIYIYNSALRTVKSEISKSTVAQASFYLESLEKEIERIKILQYDCLNDEQLNKLAIRWKIMNEYEISQTLLQLKQRLVAIKNSSIYASDVNVHILPIEKTVSSNSGVDDIHINEYNDIFVPIGLKGAQIINYNDKLYLSTFQKSGGAARPLFIIDIELNQNALKQALAQFNTYTGSGSVLITPKNIIANKSEEDNTKFIQQILLSMKQKDNDGTVFASIEDKDYYVVHSNSSYLNMSLLRYFPQEYILKPIVNFKIWAWVFSVAAILIIIIYSLSTYKFMHQPLNELVKSFRKVENGDLKVSINHDSNNEFGYLYKCFNDMVKNLNMLIDQVYNQKILMQKAELKHLQSQINPHFLYNSFFMINTMARIGDENLVPFTKHLGEYFRFVTRNSMDNISLEEEINHAKVYTEIQLMRFSKRIQIHFGECPNMYKDLKVPRLILQPIIENAFEHGIEKKKNSGLLLVNFEGNERELRIIVEDNGCDITDDELENLQNLLENNEQEVETTGTLNIHRRIRLVFGEDSGLIISRSVIGGLKAVLKIVLQKGVENV</sequence>
<reference evidence="15" key="2">
    <citation type="submission" date="2011-01" db="EMBL/GenBank/DDBJ databases">
        <title>The Non-contiguous Finished genome of Clostridium papyrosolvens.</title>
        <authorList>
            <person name="Lucas S."/>
            <person name="Copeland A."/>
            <person name="Lapidus A."/>
            <person name="Cheng J.-F."/>
            <person name="Goodwin L."/>
            <person name="Pitluck S."/>
            <person name="Misra M."/>
            <person name="Chertkov O."/>
            <person name="Detter J.C."/>
            <person name="Han C."/>
            <person name="Tapia R."/>
            <person name="Land M."/>
            <person name="Hauser L."/>
            <person name="Kyrpides N."/>
            <person name="Ivanova N."/>
            <person name="Pagani I."/>
            <person name="Mouttaki H."/>
            <person name="He Z."/>
            <person name="Zhou J."/>
            <person name="Hemme C.L."/>
            <person name="Woyke T."/>
        </authorList>
    </citation>
    <scope>NUCLEOTIDE SEQUENCE [LARGE SCALE GENOMIC DNA]</scope>
    <source>
        <strain evidence="15">DSM 2782</strain>
    </source>
</reference>
<feature type="coiled-coil region" evidence="12">
    <location>
        <begin position="510"/>
        <end position="537"/>
    </location>
</feature>
<dbReference type="PANTHER" id="PTHR34220">
    <property type="entry name" value="SENSOR HISTIDINE KINASE YPDA"/>
    <property type="match status" value="1"/>
</dbReference>
<evidence type="ECO:0000256" key="4">
    <source>
        <dbReference type="ARBA" id="ARBA00022679"/>
    </source>
</evidence>
<keyword evidence="12" id="KW-0175">Coiled coil</keyword>
<evidence type="ECO:0000259" key="14">
    <source>
        <dbReference type="PROSITE" id="PS50885"/>
    </source>
</evidence>
<evidence type="ECO:0000256" key="7">
    <source>
        <dbReference type="ARBA" id="ARBA00022777"/>
    </source>
</evidence>
<dbReference type="STRING" id="588581.Cpap_3324"/>
<evidence type="ECO:0000256" key="11">
    <source>
        <dbReference type="ARBA" id="ARBA00023136"/>
    </source>
</evidence>
<dbReference type="CDD" id="cd06225">
    <property type="entry name" value="HAMP"/>
    <property type="match status" value="1"/>
</dbReference>
<keyword evidence="5 13" id="KW-0812">Transmembrane</keyword>
<evidence type="ECO:0000256" key="3">
    <source>
        <dbReference type="ARBA" id="ARBA00022553"/>
    </source>
</evidence>
<dbReference type="RefSeq" id="WP_004616937.1">
    <property type="nucleotide sequence ID" value="NZ_ACXX02000002.1"/>
</dbReference>
<evidence type="ECO:0000256" key="10">
    <source>
        <dbReference type="ARBA" id="ARBA00023012"/>
    </source>
</evidence>
<dbReference type="InterPro" id="IPR003660">
    <property type="entry name" value="HAMP_dom"/>
</dbReference>
<comment type="subcellular location">
    <subcellularLocation>
        <location evidence="1">Cell membrane</location>
        <topology evidence="1">Multi-pass membrane protein</topology>
    </subcellularLocation>
</comment>
<feature type="transmembrane region" description="Helical" evidence="13">
    <location>
        <begin position="284"/>
        <end position="302"/>
    </location>
</feature>
<dbReference type="EMBL" id="ACXX02000002">
    <property type="protein sequence ID" value="EGD48897.1"/>
    <property type="molecule type" value="Genomic_DNA"/>
</dbReference>
<evidence type="ECO:0000256" key="5">
    <source>
        <dbReference type="ARBA" id="ARBA00022692"/>
    </source>
</evidence>
<dbReference type="AlphaFoldDB" id="F1T8R5"/>
<feature type="transmembrane region" description="Helical" evidence="13">
    <location>
        <begin position="12"/>
        <end position="33"/>
    </location>
</feature>
<dbReference type="InterPro" id="IPR010559">
    <property type="entry name" value="Sig_transdc_His_kin_internal"/>
</dbReference>
<gene>
    <name evidence="15" type="ORF">Cpap_3324</name>
</gene>
<keyword evidence="7 15" id="KW-0418">Kinase</keyword>
<reference evidence="15" key="1">
    <citation type="submission" date="2009-07" db="EMBL/GenBank/DDBJ databases">
        <authorList>
            <consortium name="US DOE Joint Genome Institute (JGI-PGF)"/>
            <person name="Lucas S."/>
            <person name="Copeland A."/>
            <person name="Lapidus A."/>
            <person name="Glavina del Rio T."/>
            <person name="Tice H."/>
            <person name="Bruce D."/>
            <person name="Goodwin L."/>
            <person name="Pitluck S."/>
            <person name="Larimer F."/>
            <person name="Land M.L."/>
            <person name="Mouttaki H."/>
            <person name="He Z."/>
            <person name="Zhou J."/>
            <person name="Hemme C.L."/>
        </authorList>
    </citation>
    <scope>NUCLEOTIDE SEQUENCE [LARGE SCALE GENOMIC DNA]</scope>
    <source>
        <strain evidence="15">DSM 2782</strain>
    </source>
</reference>
<evidence type="ECO:0000256" key="2">
    <source>
        <dbReference type="ARBA" id="ARBA00022475"/>
    </source>
</evidence>
<evidence type="ECO:0000256" key="9">
    <source>
        <dbReference type="ARBA" id="ARBA00022989"/>
    </source>
</evidence>
<keyword evidence="16" id="KW-1185">Reference proteome</keyword>
<keyword evidence="10" id="KW-0902">Two-component regulatory system</keyword>
<dbReference type="InterPro" id="IPR036890">
    <property type="entry name" value="HATPase_C_sf"/>
</dbReference>
<dbReference type="PANTHER" id="PTHR34220:SF11">
    <property type="entry name" value="SENSOR PROTEIN KINASE HPTS"/>
    <property type="match status" value="1"/>
</dbReference>
<evidence type="ECO:0000256" key="8">
    <source>
        <dbReference type="ARBA" id="ARBA00022840"/>
    </source>
</evidence>
<dbReference type="SUPFAM" id="SSF55874">
    <property type="entry name" value="ATPase domain of HSP90 chaperone/DNA topoisomerase II/histidine kinase"/>
    <property type="match status" value="1"/>
</dbReference>
<dbReference type="InterPro" id="IPR050640">
    <property type="entry name" value="Bact_2-comp_sensor_kinase"/>
</dbReference>
<keyword evidence="4" id="KW-0808">Transferase</keyword>
<evidence type="ECO:0000256" key="6">
    <source>
        <dbReference type="ARBA" id="ARBA00022741"/>
    </source>
</evidence>
<dbReference type="OrthoDB" id="9809348at2"/>
<comment type="caution">
    <text evidence="15">The sequence shown here is derived from an EMBL/GenBank/DDBJ whole genome shotgun (WGS) entry which is preliminary data.</text>
</comment>
<proteinExistence type="predicted"/>